<name>A0A1S0TWD1_LOALO</name>
<gene>
    <name evidence="1" type="ORF">LOAG_07970</name>
</gene>
<organism evidence="1">
    <name type="scientific">Loa loa</name>
    <name type="common">Eye worm</name>
    <name type="synonym">Filaria loa</name>
    <dbReference type="NCBI Taxonomy" id="7209"/>
    <lineage>
        <taxon>Eukaryota</taxon>
        <taxon>Metazoa</taxon>
        <taxon>Ecdysozoa</taxon>
        <taxon>Nematoda</taxon>
        <taxon>Chromadorea</taxon>
        <taxon>Rhabditida</taxon>
        <taxon>Spirurina</taxon>
        <taxon>Spiruromorpha</taxon>
        <taxon>Filarioidea</taxon>
        <taxon>Onchocercidae</taxon>
        <taxon>Loa</taxon>
    </lineage>
</organism>
<dbReference type="KEGG" id="loa:LOAG_07970"/>
<dbReference type="GeneID" id="9945393"/>
<dbReference type="EMBL" id="JH712349">
    <property type="protein sequence ID" value="EFO20522.1"/>
    <property type="molecule type" value="Genomic_DNA"/>
</dbReference>
<dbReference type="CTD" id="9945393"/>
<dbReference type="AlphaFoldDB" id="A0A1S0TWD1"/>
<accession>A0A1S0TWD1</accession>
<sequence>MNFNRQSPLMLAFFFGYLQQRWNDKALPISSFAKSNHDDDELSRPLSTYTSLSLIKSPVKYLHTLMRLRAILVDGNLYPRGNIKAPTNAFLAFLKKSSWSKIKSVPPLSRSTRGLTVFLKGPDHPIPPFHFTIKYSCYTSTTE</sequence>
<evidence type="ECO:0000313" key="1">
    <source>
        <dbReference type="EMBL" id="EFO20522.1"/>
    </source>
</evidence>
<dbReference type="InParanoid" id="A0A1S0TWD1"/>
<dbReference type="RefSeq" id="XP_003143550.1">
    <property type="nucleotide sequence ID" value="XM_003143502.1"/>
</dbReference>
<protein>
    <submittedName>
        <fullName evidence="1">Uncharacterized protein</fullName>
    </submittedName>
</protein>
<reference evidence="1" key="1">
    <citation type="submission" date="2012-04" db="EMBL/GenBank/DDBJ databases">
        <title>The Genome Sequence of Loa loa.</title>
        <authorList>
            <consortium name="The Broad Institute Genome Sequencing Platform"/>
            <consortium name="Broad Institute Genome Sequencing Center for Infectious Disease"/>
            <person name="Nutman T.B."/>
            <person name="Fink D.L."/>
            <person name="Russ C."/>
            <person name="Young S."/>
            <person name="Zeng Q."/>
            <person name="Gargeya S."/>
            <person name="Alvarado L."/>
            <person name="Berlin A."/>
            <person name="Chapman S.B."/>
            <person name="Chen Z."/>
            <person name="Freedman E."/>
            <person name="Gellesch M."/>
            <person name="Goldberg J."/>
            <person name="Griggs A."/>
            <person name="Gujja S."/>
            <person name="Heilman E.R."/>
            <person name="Heiman D."/>
            <person name="Howarth C."/>
            <person name="Mehta T."/>
            <person name="Neiman D."/>
            <person name="Pearson M."/>
            <person name="Roberts A."/>
            <person name="Saif S."/>
            <person name="Shea T."/>
            <person name="Shenoy N."/>
            <person name="Sisk P."/>
            <person name="Stolte C."/>
            <person name="Sykes S."/>
            <person name="White J."/>
            <person name="Yandava C."/>
            <person name="Haas B."/>
            <person name="Henn M.R."/>
            <person name="Nusbaum C."/>
            <person name="Birren B."/>
        </authorList>
    </citation>
    <scope>NUCLEOTIDE SEQUENCE [LARGE SCALE GENOMIC DNA]</scope>
</reference>
<proteinExistence type="predicted"/>